<keyword evidence="3" id="KW-1185">Reference proteome</keyword>
<evidence type="ECO:0000256" key="1">
    <source>
        <dbReference type="SAM" id="SignalP"/>
    </source>
</evidence>
<sequence length="195" mass="22278">MKKAVRYVVLFMVMTLCLSTVHAAASRKGSSTQEDYRKLWTEHSVWSQSYIVSEMENLDDRDAVLNRLLKNQEDIGVSLSPYLGKKGTAEVTALLKDHILLAGKMTKAAKNGEKETIAQERKKWYENANELAAVLSEANPSWQEKTLKNMLHIHLEHMENYISARIIRDWEAEITAADESLIHMQKLADYLAEKN</sequence>
<dbReference type="EMBL" id="WBOT01000004">
    <property type="protein sequence ID" value="KAB2331792.1"/>
    <property type="molecule type" value="Genomic_DNA"/>
</dbReference>
<evidence type="ECO:0000313" key="3">
    <source>
        <dbReference type="Proteomes" id="UP000441354"/>
    </source>
</evidence>
<reference evidence="2 3" key="1">
    <citation type="journal article" date="2014" name="Arch. Microbiol.">
        <title>Bacillus mesophilum sp. nov., strain IITR-54T, a novel 4-chlorobiphenyl dechlorinating bacterium.</title>
        <authorList>
            <person name="Manickam N."/>
            <person name="Singh N.K."/>
            <person name="Bajaj A."/>
            <person name="Kumar R.M."/>
            <person name="Kaur G."/>
            <person name="Kaur N."/>
            <person name="Bala M."/>
            <person name="Kumar A."/>
            <person name="Mayilraj S."/>
        </authorList>
    </citation>
    <scope>NUCLEOTIDE SEQUENCE [LARGE SCALE GENOMIC DNA]</scope>
    <source>
        <strain evidence="2 3">IITR-54</strain>
    </source>
</reference>
<protein>
    <submittedName>
        <fullName evidence="2">Glycosyltransferase</fullName>
    </submittedName>
</protein>
<organism evidence="2 3">
    <name type="scientific">Bacillus mesophilum</name>
    <dbReference type="NCBI Taxonomy" id="1071718"/>
    <lineage>
        <taxon>Bacteria</taxon>
        <taxon>Bacillati</taxon>
        <taxon>Bacillota</taxon>
        <taxon>Bacilli</taxon>
        <taxon>Bacillales</taxon>
        <taxon>Bacillaceae</taxon>
        <taxon>Bacillus</taxon>
    </lineage>
</organism>
<keyword evidence="1" id="KW-0732">Signal</keyword>
<evidence type="ECO:0000313" key="2">
    <source>
        <dbReference type="EMBL" id="KAB2331792.1"/>
    </source>
</evidence>
<comment type="caution">
    <text evidence="2">The sequence shown here is derived from an EMBL/GenBank/DDBJ whole genome shotgun (WGS) entry which is preliminary data.</text>
</comment>
<proteinExistence type="predicted"/>
<dbReference type="GO" id="GO:0016740">
    <property type="term" value="F:transferase activity"/>
    <property type="evidence" value="ECO:0007669"/>
    <property type="project" value="UniProtKB-KW"/>
</dbReference>
<dbReference type="OrthoDB" id="2603324at2"/>
<keyword evidence="2" id="KW-0808">Transferase</keyword>
<feature type="chain" id="PRO_5030592937" evidence="1">
    <location>
        <begin position="24"/>
        <end position="195"/>
    </location>
</feature>
<accession>A0A7V7RKH6</accession>
<gene>
    <name evidence="2" type="ORF">F7732_14055</name>
</gene>
<dbReference type="Proteomes" id="UP000441354">
    <property type="component" value="Unassembled WGS sequence"/>
</dbReference>
<dbReference type="RefSeq" id="WP_151574669.1">
    <property type="nucleotide sequence ID" value="NZ_WBOT01000004.1"/>
</dbReference>
<dbReference type="AlphaFoldDB" id="A0A7V7RKH6"/>
<name>A0A7V7RKH6_9BACI</name>
<feature type="signal peptide" evidence="1">
    <location>
        <begin position="1"/>
        <end position="23"/>
    </location>
</feature>